<organism evidence="3 4">
    <name type="scientific">Spirosoma arboris</name>
    <dbReference type="NCBI Taxonomy" id="2682092"/>
    <lineage>
        <taxon>Bacteria</taxon>
        <taxon>Pseudomonadati</taxon>
        <taxon>Bacteroidota</taxon>
        <taxon>Cytophagia</taxon>
        <taxon>Cytophagales</taxon>
        <taxon>Cytophagaceae</taxon>
        <taxon>Spirosoma</taxon>
    </lineage>
</organism>
<dbReference type="EMBL" id="WPIN01000019">
    <property type="protein sequence ID" value="MVM35010.1"/>
    <property type="molecule type" value="Genomic_DNA"/>
</dbReference>
<dbReference type="Proteomes" id="UP000436006">
    <property type="component" value="Unassembled WGS sequence"/>
</dbReference>
<accession>A0A7K1SMI4</accession>
<protein>
    <recommendedName>
        <fullName evidence="5">Transmembrane protein</fullName>
    </recommendedName>
</protein>
<evidence type="ECO:0000313" key="3">
    <source>
        <dbReference type="EMBL" id="MVM35010.1"/>
    </source>
</evidence>
<evidence type="ECO:0000313" key="4">
    <source>
        <dbReference type="Proteomes" id="UP000436006"/>
    </source>
</evidence>
<evidence type="ECO:0000256" key="2">
    <source>
        <dbReference type="SAM" id="Phobius"/>
    </source>
</evidence>
<reference evidence="3 4" key="1">
    <citation type="submission" date="2019-12" db="EMBL/GenBank/DDBJ databases">
        <title>Spirosoma sp. HMF4905 genome sequencing and assembly.</title>
        <authorList>
            <person name="Kang H."/>
            <person name="Cha I."/>
            <person name="Kim H."/>
            <person name="Joh K."/>
        </authorList>
    </citation>
    <scope>NUCLEOTIDE SEQUENCE [LARGE SCALE GENOMIC DNA]</scope>
    <source>
        <strain evidence="3 4">HMF4905</strain>
    </source>
</reference>
<feature type="transmembrane region" description="Helical" evidence="2">
    <location>
        <begin position="89"/>
        <end position="111"/>
    </location>
</feature>
<dbReference type="RefSeq" id="WP_157589822.1">
    <property type="nucleotide sequence ID" value="NZ_WPIN01000019.1"/>
</dbReference>
<feature type="region of interest" description="Disordered" evidence="1">
    <location>
        <begin position="1"/>
        <end position="23"/>
    </location>
</feature>
<keyword evidence="2" id="KW-1133">Transmembrane helix</keyword>
<feature type="compositionally biased region" description="Polar residues" evidence="1">
    <location>
        <begin position="1"/>
        <end position="15"/>
    </location>
</feature>
<gene>
    <name evidence="3" type="ORF">GO755_33595</name>
</gene>
<evidence type="ECO:0000256" key="1">
    <source>
        <dbReference type="SAM" id="MobiDB-lite"/>
    </source>
</evidence>
<sequence length="126" mass="14599">MTIHPSQLPTKSMSISPAKLTPEQGLPRYAPDWYAEPPILIYDAKRPARQEQPTRSKVGLSTALISAFFVLVLFKQTQVLDWSWWWVSLPLWLMPAGYGLLIIAVILISLWHELKRAQRRRKYKLS</sequence>
<keyword evidence="2" id="KW-0472">Membrane</keyword>
<keyword evidence="4" id="KW-1185">Reference proteome</keyword>
<comment type="caution">
    <text evidence="3">The sequence shown here is derived from an EMBL/GenBank/DDBJ whole genome shotgun (WGS) entry which is preliminary data.</text>
</comment>
<name>A0A7K1SMI4_9BACT</name>
<proteinExistence type="predicted"/>
<feature type="transmembrane region" description="Helical" evidence="2">
    <location>
        <begin position="58"/>
        <end position="77"/>
    </location>
</feature>
<keyword evidence="2" id="KW-0812">Transmembrane</keyword>
<dbReference type="AlphaFoldDB" id="A0A7K1SMI4"/>
<evidence type="ECO:0008006" key="5">
    <source>
        <dbReference type="Google" id="ProtNLM"/>
    </source>
</evidence>